<dbReference type="Gene3D" id="3.40.50.300">
    <property type="entry name" value="P-loop containing nucleotide triphosphate hydrolases"/>
    <property type="match status" value="1"/>
</dbReference>
<reference evidence="2 3" key="1">
    <citation type="submission" date="2017-02" db="EMBL/GenBank/DDBJ databases">
        <authorList>
            <person name="Peterson S.W."/>
        </authorList>
    </citation>
    <scope>NUCLEOTIDE SEQUENCE [LARGE SCALE GENOMIC DNA]</scope>
    <source>
        <strain evidence="2 3">DSM 25262</strain>
    </source>
</reference>
<sequence>MELLYLYVDAYRNFKSEGFNFSNEFLFTTSIEDQEVSISVDQKKFALQNFFVNKHILNVTAIIGQNGTGKSNILEFIRDELAFGQGIKSRCIVAIKDHDDNKNPLKIYFVNGLKLPLIDRTNVFKTFEIDHNSEESKLGTLSFYPDIRAFYNCSVIYYSNIFDLRYSSKLQPPLEEAVTEDTENRFNNISTLAILDKDHENYASEFKATIDKTDAYKVRELGRNIQFITTENRSQLDFKLPNELVVTILEEDKNVMKRVESSAQRLLEFLDSQASEFSISNESGQVFINRICRAILFNYFKNNLDFPRFQSEGEYLRSIAGNSFMEFFFNFFREILKDREGDKAYTFIQSSIDLVDFLFKYLVRRHTAFHPTDDGGALVLNVTFEGKDDIGKFLNLYINARPFSDFLTFYWRGLSSGEQSMLTLFSRFHSLSDSQAPHNLRLKDHLLILIDEGDVYFHPEWQRKYLELLISFLPKNFGKRKIQLILTSNTPYLASDLPKSNILFLRKDKLNQEDGVQYQIAQNPDNDRKETFASNIHTLLSNSFYLENGLVGSFAEKKINEVIGFIKNKNRDISKLQSMKNIIEIIGEPVIKNRLKELWIREFGVDEEIEELEKKINELKLMKKKRPSK</sequence>
<dbReference type="EMBL" id="FUZU01000001">
    <property type="protein sequence ID" value="SKC45799.1"/>
    <property type="molecule type" value="Genomic_DNA"/>
</dbReference>
<dbReference type="GO" id="GO:0016887">
    <property type="term" value="F:ATP hydrolysis activity"/>
    <property type="evidence" value="ECO:0007669"/>
    <property type="project" value="InterPro"/>
</dbReference>
<dbReference type="InterPro" id="IPR027417">
    <property type="entry name" value="P-loop_NTPase"/>
</dbReference>
<gene>
    <name evidence="2" type="ORF">SAMN05660236_0702</name>
</gene>
<dbReference type="GO" id="GO:0006302">
    <property type="term" value="P:double-strand break repair"/>
    <property type="evidence" value="ECO:0007669"/>
    <property type="project" value="TreeGrafter"/>
</dbReference>
<proteinExistence type="predicted"/>
<protein>
    <submittedName>
        <fullName evidence="2">AAA domain-containing protein, putative AbiEii toxin, Type IV TA system</fullName>
    </submittedName>
</protein>
<organism evidence="2 3">
    <name type="scientific">Ohtaekwangia koreensis</name>
    <dbReference type="NCBI Taxonomy" id="688867"/>
    <lineage>
        <taxon>Bacteria</taxon>
        <taxon>Pseudomonadati</taxon>
        <taxon>Bacteroidota</taxon>
        <taxon>Cytophagia</taxon>
        <taxon>Cytophagales</taxon>
        <taxon>Fulvivirgaceae</taxon>
        <taxon>Ohtaekwangia</taxon>
    </lineage>
</organism>
<dbReference type="PANTHER" id="PTHR32182:SF23">
    <property type="entry name" value="ATP BINDING PROTEIN"/>
    <property type="match status" value="1"/>
</dbReference>
<evidence type="ECO:0000313" key="2">
    <source>
        <dbReference type="EMBL" id="SKC45799.1"/>
    </source>
</evidence>
<dbReference type="Pfam" id="PF13304">
    <property type="entry name" value="AAA_21"/>
    <property type="match status" value="1"/>
</dbReference>
<dbReference type="STRING" id="688867.SAMN05660236_0702"/>
<dbReference type="OrthoDB" id="9815944at2"/>
<feature type="domain" description="ATPase AAA-type core" evidence="1">
    <location>
        <begin position="59"/>
        <end position="493"/>
    </location>
</feature>
<dbReference type="PANTHER" id="PTHR32182">
    <property type="entry name" value="DNA REPLICATION AND REPAIR PROTEIN RECF"/>
    <property type="match status" value="1"/>
</dbReference>
<dbReference type="AlphaFoldDB" id="A0A1T5J2Y7"/>
<accession>A0A1T5J2Y7</accession>
<dbReference type="SUPFAM" id="SSF52540">
    <property type="entry name" value="P-loop containing nucleoside triphosphate hydrolases"/>
    <property type="match status" value="1"/>
</dbReference>
<evidence type="ECO:0000259" key="1">
    <source>
        <dbReference type="Pfam" id="PF13304"/>
    </source>
</evidence>
<evidence type="ECO:0000313" key="3">
    <source>
        <dbReference type="Proteomes" id="UP000190961"/>
    </source>
</evidence>
<keyword evidence="3" id="KW-1185">Reference proteome</keyword>
<dbReference type="Proteomes" id="UP000190961">
    <property type="component" value="Unassembled WGS sequence"/>
</dbReference>
<dbReference type="GO" id="GO:0000731">
    <property type="term" value="P:DNA synthesis involved in DNA repair"/>
    <property type="evidence" value="ECO:0007669"/>
    <property type="project" value="TreeGrafter"/>
</dbReference>
<dbReference type="RefSeq" id="WP_079685307.1">
    <property type="nucleotide sequence ID" value="NZ_FUZU01000001.1"/>
</dbReference>
<dbReference type="GO" id="GO:0005524">
    <property type="term" value="F:ATP binding"/>
    <property type="evidence" value="ECO:0007669"/>
    <property type="project" value="InterPro"/>
</dbReference>
<dbReference type="InterPro" id="IPR003959">
    <property type="entry name" value="ATPase_AAA_core"/>
</dbReference>
<name>A0A1T5J2Y7_9BACT</name>